<reference evidence="3" key="1">
    <citation type="submission" date="2016-10" db="EMBL/GenBank/DDBJ databases">
        <authorList>
            <person name="Varghese N."/>
            <person name="Submissions S."/>
        </authorList>
    </citation>
    <scope>NUCLEOTIDE SEQUENCE [LARGE SCALE GENOMIC DNA]</scope>
    <source>
        <strain evidence="3">Nm69</strain>
    </source>
</reference>
<dbReference type="OrthoDB" id="9151270at2"/>
<feature type="transmembrane region" description="Helical" evidence="1">
    <location>
        <begin position="7"/>
        <end position="28"/>
    </location>
</feature>
<dbReference type="RefSeq" id="WP_090701336.1">
    <property type="nucleotide sequence ID" value="NZ_FOSP01000025.1"/>
</dbReference>
<evidence type="ECO:0000313" key="3">
    <source>
        <dbReference type="Proteomes" id="UP000199533"/>
    </source>
</evidence>
<dbReference type="PROSITE" id="PS51257">
    <property type="entry name" value="PROKAR_LIPOPROTEIN"/>
    <property type="match status" value="1"/>
</dbReference>
<evidence type="ECO:0000313" key="2">
    <source>
        <dbReference type="EMBL" id="SFK99963.1"/>
    </source>
</evidence>
<dbReference type="AlphaFoldDB" id="A0A1I4E3X4"/>
<keyword evidence="1" id="KW-0812">Transmembrane</keyword>
<dbReference type="Gene3D" id="3.10.620.30">
    <property type="match status" value="1"/>
</dbReference>
<proteinExistence type="predicted"/>
<keyword evidence="1" id="KW-0472">Membrane</keyword>
<organism evidence="2 3">
    <name type="scientific">Nitrosomonas aestuarii</name>
    <dbReference type="NCBI Taxonomy" id="52441"/>
    <lineage>
        <taxon>Bacteria</taxon>
        <taxon>Pseudomonadati</taxon>
        <taxon>Pseudomonadota</taxon>
        <taxon>Betaproteobacteria</taxon>
        <taxon>Nitrosomonadales</taxon>
        <taxon>Nitrosomonadaceae</taxon>
        <taxon>Nitrosomonas</taxon>
    </lineage>
</organism>
<evidence type="ECO:0008006" key="4">
    <source>
        <dbReference type="Google" id="ProtNLM"/>
    </source>
</evidence>
<protein>
    <recommendedName>
        <fullName evidence="4">Transglutaminase-like superfamily protein</fullName>
    </recommendedName>
</protein>
<dbReference type="InterPro" id="IPR038765">
    <property type="entry name" value="Papain-like_cys_pep_sf"/>
</dbReference>
<feature type="transmembrane region" description="Helical" evidence="1">
    <location>
        <begin position="301"/>
        <end position="320"/>
    </location>
</feature>
<keyword evidence="3" id="KW-1185">Reference proteome</keyword>
<dbReference type="Proteomes" id="UP000199533">
    <property type="component" value="Unassembled WGS sequence"/>
</dbReference>
<dbReference type="STRING" id="52441.SAMN05216302_102536"/>
<sequence>MIKKRYFLQLSMVILGIVISCAYLFSIATPSEEAARIRNSLVHQPGQLDDFIWNPSTYPADFKIETALPPLYFKQFIESLPIEPDMSELDKFLLAAKKIIDRERRGGPIMSNTVDALKKMQSEGIGWCSDYTQVFNGIAHTMEIPVREWGISFDGYSGYGHAFNEIFDKKLGKWVFIDAFYAFYVSNSEGEPLSVLEFRQMLSTSPDQLIIHKIIQEQFGFKDNAAALDYYQRGMPQLFLIWANDVFSYDANPLIQLAGSYSRMAEQITGILLGINQEIRLYPDPHSLQQQNKLLSLKYKVISIIMLNIILGILFLFILFKMFNRRISHG</sequence>
<dbReference type="SUPFAM" id="SSF54001">
    <property type="entry name" value="Cysteine proteinases"/>
    <property type="match status" value="1"/>
</dbReference>
<accession>A0A1I4E3X4</accession>
<evidence type="ECO:0000256" key="1">
    <source>
        <dbReference type="SAM" id="Phobius"/>
    </source>
</evidence>
<dbReference type="EMBL" id="FOSP01000025">
    <property type="protein sequence ID" value="SFK99963.1"/>
    <property type="molecule type" value="Genomic_DNA"/>
</dbReference>
<name>A0A1I4E3X4_9PROT</name>
<gene>
    <name evidence="2" type="ORF">SAMN05216302_102536</name>
</gene>
<keyword evidence="1" id="KW-1133">Transmembrane helix</keyword>